<keyword evidence="10 17" id="KW-0520">NAD</keyword>
<dbReference type="GO" id="GO:0052856">
    <property type="term" value="F:NAD(P)HX epimerase activity"/>
    <property type="evidence" value="ECO:0007669"/>
    <property type="project" value="UniProtKB-EC"/>
</dbReference>
<protein>
    <recommendedName>
        <fullName evidence="17">ADP-dependent (S)-NAD(P)H-hydrate dehydratase</fullName>
        <ecNumber evidence="17">4.2.1.136</ecNumber>
    </recommendedName>
    <alternativeName>
        <fullName evidence="17">ADP-dependent NAD(P)HX dehydratase</fullName>
    </alternativeName>
</protein>
<evidence type="ECO:0000256" key="2">
    <source>
        <dbReference type="ARBA" id="ARBA00000909"/>
    </source>
</evidence>
<dbReference type="Proteomes" id="UP000236655">
    <property type="component" value="Chromosome"/>
</dbReference>
<dbReference type="InterPro" id="IPR000631">
    <property type="entry name" value="CARKD"/>
</dbReference>
<feature type="binding site" evidence="17">
    <location>
        <position position="433"/>
    </location>
    <ligand>
        <name>(6S)-NADPHX</name>
        <dbReference type="ChEBI" id="CHEBI:64076"/>
    </ligand>
</feature>
<comment type="catalytic activity">
    <reaction evidence="16 17 18">
        <text>(6S)-NADPHX + ADP = AMP + phosphate + NADPH + H(+)</text>
        <dbReference type="Rhea" id="RHEA:32235"/>
        <dbReference type="ChEBI" id="CHEBI:15378"/>
        <dbReference type="ChEBI" id="CHEBI:43474"/>
        <dbReference type="ChEBI" id="CHEBI:57783"/>
        <dbReference type="ChEBI" id="CHEBI:64076"/>
        <dbReference type="ChEBI" id="CHEBI:456215"/>
        <dbReference type="ChEBI" id="CHEBI:456216"/>
        <dbReference type="EC" id="4.2.1.136"/>
    </reaction>
</comment>
<evidence type="ECO:0000259" key="20">
    <source>
        <dbReference type="PROSITE" id="PS51385"/>
    </source>
</evidence>
<evidence type="ECO:0000259" key="19">
    <source>
        <dbReference type="PROSITE" id="PS51383"/>
    </source>
</evidence>
<evidence type="ECO:0000256" key="12">
    <source>
        <dbReference type="ARBA" id="ARBA00023239"/>
    </source>
</evidence>
<evidence type="ECO:0000256" key="14">
    <source>
        <dbReference type="ARBA" id="ARBA00025153"/>
    </source>
</evidence>
<dbReference type="SUPFAM" id="SSF53613">
    <property type="entry name" value="Ribokinase-like"/>
    <property type="match status" value="1"/>
</dbReference>
<keyword evidence="6 17" id="KW-0547">Nucleotide-binding</keyword>
<comment type="cofactor">
    <cofactor evidence="17">
        <name>Mg(2+)</name>
        <dbReference type="ChEBI" id="CHEBI:18420"/>
    </cofactor>
</comment>
<dbReference type="Pfam" id="PF01256">
    <property type="entry name" value="Carb_kinase"/>
    <property type="match status" value="1"/>
</dbReference>
<keyword evidence="9 18" id="KW-0630">Potassium</keyword>
<dbReference type="KEGG" id="nba:CUN60_09145"/>
<dbReference type="PROSITE" id="PS01049">
    <property type="entry name" value="YJEF_C_1"/>
    <property type="match status" value="1"/>
</dbReference>
<sequence>MEYAMNDFLNLLQLRQIENEAAKNSIDLIDRAGHSTALWVNGKFNKKARILIVAGRGNNGCDGLAAAIHLQQLGYKVDCIRLFKDNTNANQEWFNKLQALKKSLTKFPQDLEKYTLIIDAIYGIGLTHELDVETSKIIQKINDSNAHILALDAPSGLNPFSGRVQGSSIIADSTLTFISDKPGLHTGDGLDTCGEIEIADLIKLSDYKLLPANNKIEFNLLDDIPYQHLMRSKFNTSKGNYGTVAIIGGNQGMHGALYLAGKAALLSGAGKVVLGALDNDFTLNFNTPELMSQSPKEIIQNIQAFDAIAIGPGLGQDDKAVKILNKLLDNIEDSKLLVDADALNLISTNHDLKLKFREVRYKIITPHPGEAARILGVTVNEVQDNRFMSIADLTDKLNSVTILKGAGTLIQSEKNIYINSTGNPALANAGQGDTLTGIIVALLGQGMDLLSASRFGVFIHGLAATKLVLSRRGFNGILASDVAEEASKLINEYVYAGVFE</sequence>
<dbReference type="AlphaFoldDB" id="A0A2I7N7M6"/>
<proteinExistence type="inferred from homology"/>
<dbReference type="NCBIfam" id="TIGR00196">
    <property type="entry name" value="yjeF_cterm"/>
    <property type="match status" value="1"/>
</dbReference>
<evidence type="ECO:0000256" key="6">
    <source>
        <dbReference type="ARBA" id="ARBA00022741"/>
    </source>
</evidence>
<keyword evidence="12 17" id="KW-0456">Lyase</keyword>
<comment type="catalytic activity">
    <reaction evidence="2 18">
        <text>(6R)-NADPHX = (6S)-NADPHX</text>
        <dbReference type="Rhea" id="RHEA:32227"/>
        <dbReference type="ChEBI" id="CHEBI:64076"/>
        <dbReference type="ChEBI" id="CHEBI:64077"/>
        <dbReference type="EC" id="5.1.99.6"/>
    </reaction>
</comment>
<evidence type="ECO:0000256" key="11">
    <source>
        <dbReference type="ARBA" id="ARBA00023235"/>
    </source>
</evidence>
<dbReference type="InterPro" id="IPR029056">
    <property type="entry name" value="Ribokinase-like"/>
</dbReference>
<evidence type="ECO:0000256" key="5">
    <source>
        <dbReference type="ARBA" id="ARBA00022723"/>
    </source>
</evidence>
<dbReference type="PROSITE" id="PS51383">
    <property type="entry name" value="YJEF_C_3"/>
    <property type="match status" value="1"/>
</dbReference>
<dbReference type="GO" id="GO:0052855">
    <property type="term" value="F:ADP-dependent NAD(P)H-hydrate dehydratase activity"/>
    <property type="evidence" value="ECO:0007669"/>
    <property type="project" value="UniProtKB-UniRule"/>
</dbReference>
<feature type="domain" description="YjeF C-terminal" evidence="19">
    <location>
        <begin position="221"/>
        <end position="493"/>
    </location>
</feature>
<evidence type="ECO:0000256" key="17">
    <source>
        <dbReference type="HAMAP-Rule" id="MF_01965"/>
    </source>
</evidence>
<organism evidence="21 22">
    <name type="scientific">Aquella oligotrophica</name>
    <dbReference type="NCBI Taxonomy" id="2067065"/>
    <lineage>
        <taxon>Bacteria</taxon>
        <taxon>Pseudomonadati</taxon>
        <taxon>Pseudomonadota</taxon>
        <taxon>Betaproteobacteria</taxon>
        <taxon>Neisseriales</taxon>
        <taxon>Neisseriaceae</taxon>
        <taxon>Aquella</taxon>
    </lineage>
</organism>
<dbReference type="InterPro" id="IPR017953">
    <property type="entry name" value="Carbohydrate_kinase_pred_CS"/>
</dbReference>
<reference evidence="22" key="1">
    <citation type="submission" date="2017-11" db="EMBL/GenBank/DDBJ databases">
        <authorList>
            <person name="Chan K.G."/>
            <person name="Lee L.S."/>
        </authorList>
    </citation>
    <scope>NUCLEOTIDE SEQUENCE [LARGE SCALE GENOMIC DNA]</scope>
    <source>
        <strain evidence="22">DSM 100970</strain>
    </source>
</reference>
<dbReference type="GO" id="GO:0005524">
    <property type="term" value="F:ATP binding"/>
    <property type="evidence" value="ECO:0007669"/>
    <property type="project" value="UniProtKB-UniRule"/>
</dbReference>
<keyword evidence="13" id="KW-0511">Multifunctional enzyme</keyword>
<evidence type="ECO:0000256" key="9">
    <source>
        <dbReference type="ARBA" id="ARBA00022958"/>
    </source>
</evidence>
<dbReference type="Gene3D" id="3.40.1190.20">
    <property type="match status" value="1"/>
</dbReference>
<comment type="catalytic activity">
    <reaction evidence="1 18">
        <text>(6R)-NADHX = (6S)-NADHX</text>
        <dbReference type="Rhea" id="RHEA:32215"/>
        <dbReference type="ChEBI" id="CHEBI:64074"/>
        <dbReference type="ChEBI" id="CHEBI:64075"/>
        <dbReference type="EC" id="5.1.99.6"/>
    </reaction>
</comment>
<keyword evidence="11 18" id="KW-0413">Isomerase</keyword>
<dbReference type="EC" id="4.2.1.136" evidence="17"/>
<keyword evidence="8 17" id="KW-0521">NADP</keyword>
<keyword evidence="5 18" id="KW-0479">Metal-binding</keyword>
<dbReference type="CDD" id="cd01171">
    <property type="entry name" value="YXKO-related"/>
    <property type="match status" value="1"/>
</dbReference>
<dbReference type="Pfam" id="PF03853">
    <property type="entry name" value="YjeF_N"/>
    <property type="match status" value="1"/>
</dbReference>
<dbReference type="InterPro" id="IPR004443">
    <property type="entry name" value="YjeF_N_dom"/>
</dbReference>
<evidence type="ECO:0000256" key="4">
    <source>
        <dbReference type="ARBA" id="ARBA00009524"/>
    </source>
</evidence>
<comment type="catalytic activity">
    <reaction evidence="15 17 18">
        <text>(6S)-NADHX + ADP = AMP + phosphate + NADH + H(+)</text>
        <dbReference type="Rhea" id="RHEA:32223"/>
        <dbReference type="ChEBI" id="CHEBI:15378"/>
        <dbReference type="ChEBI" id="CHEBI:43474"/>
        <dbReference type="ChEBI" id="CHEBI:57945"/>
        <dbReference type="ChEBI" id="CHEBI:64074"/>
        <dbReference type="ChEBI" id="CHEBI:456215"/>
        <dbReference type="ChEBI" id="CHEBI:456216"/>
        <dbReference type="EC" id="4.2.1.136"/>
    </reaction>
</comment>
<evidence type="ECO:0000313" key="22">
    <source>
        <dbReference type="Proteomes" id="UP000236655"/>
    </source>
</evidence>
<name>A0A2I7N7M6_9NEIS</name>
<dbReference type="GO" id="GO:0046496">
    <property type="term" value="P:nicotinamide nucleotide metabolic process"/>
    <property type="evidence" value="ECO:0007669"/>
    <property type="project" value="UniProtKB-UniRule"/>
</dbReference>
<evidence type="ECO:0000313" key="21">
    <source>
        <dbReference type="EMBL" id="AUR52454.1"/>
    </source>
</evidence>
<evidence type="ECO:0000256" key="8">
    <source>
        <dbReference type="ARBA" id="ARBA00022857"/>
    </source>
</evidence>
<comment type="cofactor">
    <cofactor evidence="18">
        <name>K(+)</name>
        <dbReference type="ChEBI" id="CHEBI:29103"/>
    </cofactor>
    <text evidence="18">Binds 1 potassium ion per subunit.</text>
</comment>
<evidence type="ECO:0000256" key="18">
    <source>
        <dbReference type="PIRNR" id="PIRNR017184"/>
    </source>
</evidence>
<dbReference type="GO" id="GO:0046872">
    <property type="term" value="F:metal ion binding"/>
    <property type="evidence" value="ECO:0007669"/>
    <property type="project" value="UniProtKB-UniRule"/>
</dbReference>
<dbReference type="InterPro" id="IPR036652">
    <property type="entry name" value="YjeF_N_dom_sf"/>
</dbReference>
<comment type="function">
    <text evidence="17">Catalyzes the dehydration of the S-form of NAD(P)HX at the expense of ADP, which is converted to AMP. Together with NAD(P)HX epimerase, which catalyzes the epimerization of the S- and R-forms, the enzyme allows the repair of both epimers of NAD(P)HX, a damaged form of NAD(P)H that is a result of enzymatic or heat-dependent hydration.</text>
</comment>
<evidence type="ECO:0000256" key="13">
    <source>
        <dbReference type="ARBA" id="ARBA00023268"/>
    </source>
</evidence>
<dbReference type="Gene3D" id="3.40.50.10260">
    <property type="entry name" value="YjeF N-terminal domain"/>
    <property type="match status" value="1"/>
</dbReference>
<dbReference type="InterPro" id="IPR030677">
    <property type="entry name" value="Nnr"/>
</dbReference>
<dbReference type="PIRSF" id="PIRSF017184">
    <property type="entry name" value="Nnr"/>
    <property type="match status" value="1"/>
</dbReference>
<dbReference type="PANTHER" id="PTHR12592">
    <property type="entry name" value="ATP-DEPENDENT (S)-NAD(P)H-HYDRATE DEHYDRATASE FAMILY MEMBER"/>
    <property type="match status" value="1"/>
</dbReference>
<comment type="subunit">
    <text evidence="17">Homotetramer.</text>
</comment>
<keyword evidence="7 17" id="KW-0067">ATP-binding</keyword>
<comment type="function">
    <text evidence="14 18">Bifunctional enzyme that catalyzes the epimerization of the S- and R-forms of NAD(P)HX and the dehydration of the S-form of NAD(P)HX at the expense of ADP, which is converted to AMP. This allows the repair of both epimers of NAD(P)HX, a damaged form of NAD(P)H that is a result of enzymatic or heat-dependent hydration.</text>
</comment>
<dbReference type="HAMAP" id="MF_01965">
    <property type="entry name" value="NADHX_dehydratase"/>
    <property type="match status" value="1"/>
</dbReference>
<evidence type="ECO:0000256" key="10">
    <source>
        <dbReference type="ARBA" id="ARBA00023027"/>
    </source>
</evidence>
<feature type="binding site" evidence="17">
    <location>
        <position position="432"/>
    </location>
    <ligand>
        <name>AMP</name>
        <dbReference type="ChEBI" id="CHEBI:456215"/>
    </ligand>
</feature>
<evidence type="ECO:0000256" key="7">
    <source>
        <dbReference type="ARBA" id="ARBA00022840"/>
    </source>
</evidence>
<dbReference type="PROSITE" id="PS01050">
    <property type="entry name" value="YJEF_C_2"/>
    <property type="match status" value="1"/>
</dbReference>
<evidence type="ECO:0000256" key="15">
    <source>
        <dbReference type="ARBA" id="ARBA00048238"/>
    </source>
</evidence>
<evidence type="ECO:0000256" key="16">
    <source>
        <dbReference type="ARBA" id="ARBA00049209"/>
    </source>
</evidence>
<keyword evidence="22" id="KW-1185">Reference proteome</keyword>
<gene>
    <name evidence="17" type="primary">nnrD</name>
    <name evidence="21" type="ORF">CUN60_09145</name>
</gene>
<feature type="binding site" evidence="17">
    <location>
        <position position="256"/>
    </location>
    <ligand>
        <name>(6S)-NADPHX</name>
        <dbReference type="ChEBI" id="CHEBI:64076"/>
    </ligand>
</feature>
<accession>A0A2I7N7M6</accession>
<evidence type="ECO:0000256" key="1">
    <source>
        <dbReference type="ARBA" id="ARBA00000013"/>
    </source>
</evidence>
<feature type="binding site" evidence="17">
    <location>
        <position position="367"/>
    </location>
    <ligand>
        <name>(6S)-NADPHX</name>
        <dbReference type="ChEBI" id="CHEBI:64076"/>
    </ligand>
</feature>
<feature type="binding site" evidence="17">
    <location>
        <begin position="404"/>
        <end position="408"/>
    </location>
    <ligand>
        <name>AMP</name>
        <dbReference type="ChEBI" id="CHEBI:456215"/>
    </ligand>
</feature>
<dbReference type="SUPFAM" id="SSF64153">
    <property type="entry name" value="YjeF N-terminal domain-like"/>
    <property type="match status" value="1"/>
</dbReference>
<feature type="domain" description="YjeF N-terminal" evidence="20">
    <location>
        <begin position="14"/>
        <end position="209"/>
    </location>
</feature>
<dbReference type="EMBL" id="CP024847">
    <property type="protein sequence ID" value="AUR52454.1"/>
    <property type="molecule type" value="Genomic_DNA"/>
</dbReference>
<dbReference type="PROSITE" id="PS51385">
    <property type="entry name" value="YJEF_N"/>
    <property type="match status" value="1"/>
</dbReference>
<dbReference type="NCBIfam" id="TIGR00197">
    <property type="entry name" value="yjeF_nterm"/>
    <property type="match status" value="1"/>
</dbReference>
<dbReference type="GO" id="GO:0110051">
    <property type="term" value="P:metabolite repair"/>
    <property type="evidence" value="ECO:0007669"/>
    <property type="project" value="TreeGrafter"/>
</dbReference>
<dbReference type="PANTHER" id="PTHR12592:SF0">
    <property type="entry name" value="ATP-DEPENDENT (S)-NAD(P)H-HYDRATE DEHYDRATASE"/>
    <property type="match status" value="1"/>
</dbReference>
<comment type="similarity">
    <text evidence="4 18">In the C-terminal section; belongs to the NnrD/CARKD family.</text>
</comment>
<feature type="binding site" evidence="17">
    <location>
        <position position="313"/>
    </location>
    <ligand>
        <name>(6S)-NADPHX</name>
        <dbReference type="ChEBI" id="CHEBI:64076"/>
    </ligand>
</feature>
<comment type="similarity">
    <text evidence="3 18">In the N-terminal section; belongs to the NnrE/AIBP family.</text>
</comment>
<evidence type="ECO:0000256" key="3">
    <source>
        <dbReference type="ARBA" id="ARBA00006001"/>
    </source>
</evidence>
<comment type="similarity">
    <text evidence="17">Belongs to the NnrD/CARKD family.</text>
</comment>